<name>A0A251SZL5_HELAN</name>
<keyword evidence="1" id="KW-0175">Coiled coil</keyword>
<keyword evidence="5" id="KW-1185">Reference proteome</keyword>
<dbReference type="OMA" id="ANFEPLN"/>
<protein>
    <submittedName>
        <fullName evidence="4">Uncharacterized protein</fullName>
    </submittedName>
</protein>
<dbReference type="Gramene" id="mRNA:HanXRQr2_Chr12g0525171">
    <property type="protein sequence ID" value="mRNA:HanXRQr2_Chr12g0525171"/>
    <property type="gene ID" value="HanXRQr2_Chr12g0525171"/>
</dbReference>
<dbReference type="AlphaFoldDB" id="A0A251SZL5"/>
<dbReference type="InParanoid" id="A0A251SZL5"/>
<gene>
    <name evidence="4" type="ORF">HannXRQ_Chr12g0357671</name>
    <name evidence="3" type="ORF">HanXRQr2_Chr12g0525171</name>
</gene>
<feature type="region of interest" description="Disordered" evidence="2">
    <location>
        <begin position="91"/>
        <end position="115"/>
    </location>
</feature>
<dbReference type="EMBL" id="MNCJ02000327">
    <property type="protein sequence ID" value="KAF5776521.1"/>
    <property type="molecule type" value="Genomic_DNA"/>
</dbReference>
<dbReference type="EMBL" id="CM007901">
    <property type="protein sequence ID" value="OTG04013.1"/>
    <property type="molecule type" value="Genomic_DNA"/>
</dbReference>
<feature type="coiled-coil region" evidence="1">
    <location>
        <begin position="31"/>
        <end position="72"/>
    </location>
</feature>
<accession>A0A251SZL5</accession>
<dbReference type="FunCoup" id="A0A251SZL5">
    <property type="interactions" value="676"/>
</dbReference>
<evidence type="ECO:0000313" key="3">
    <source>
        <dbReference type="EMBL" id="KAF5776521.1"/>
    </source>
</evidence>
<sequence>MSKKMKGVAFDPSPYEDVRARFKHQTLVQDFLELQQETEAARNQLEAMKQKKQTLEAEVRFLRRRRKFLLKVRSSTSQEVILPNIETTQYRKSKKEKVNNPKKGAPLTNLPPTPNVIQRGKMYTKKKNITNNELPNAVNLGRNVNLYGVDLNQRVIGNNSFPATEFVQKENGVSGEKPLVQARAPIFDLNQISMEEEEVQESFDDQRKEQQNDLMLSVCRNVGDGSTNRSGKRKISWQDPVALRV</sequence>
<reference evidence="4" key="2">
    <citation type="submission" date="2017-02" db="EMBL/GenBank/DDBJ databases">
        <title>Sunflower complete genome.</title>
        <authorList>
            <person name="Langlade N."/>
            <person name="Munos S."/>
        </authorList>
    </citation>
    <scope>NUCLEOTIDE SEQUENCE [LARGE SCALE GENOMIC DNA]</scope>
    <source>
        <tissue evidence="4">Leaves</tissue>
    </source>
</reference>
<proteinExistence type="predicted"/>
<dbReference type="PANTHER" id="PTHR34807">
    <property type="entry name" value="OS08G0270800 PROTEIN"/>
    <property type="match status" value="1"/>
</dbReference>
<evidence type="ECO:0000256" key="2">
    <source>
        <dbReference type="SAM" id="MobiDB-lite"/>
    </source>
</evidence>
<evidence type="ECO:0000313" key="5">
    <source>
        <dbReference type="Proteomes" id="UP000215914"/>
    </source>
</evidence>
<reference evidence="3" key="3">
    <citation type="submission" date="2020-06" db="EMBL/GenBank/DDBJ databases">
        <title>Helianthus annuus Genome sequencing and assembly Release 2.</title>
        <authorList>
            <person name="Gouzy J."/>
            <person name="Langlade N."/>
            <person name="Munos S."/>
        </authorList>
    </citation>
    <scope>NUCLEOTIDE SEQUENCE</scope>
    <source>
        <tissue evidence="3">Leaves</tissue>
    </source>
</reference>
<reference evidence="3 5" key="1">
    <citation type="journal article" date="2017" name="Nature">
        <title>The sunflower genome provides insights into oil metabolism, flowering and Asterid evolution.</title>
        <authorList>
            <person name="Badouin H."/>
            <person name="Gouzy J."/>
            <person name="Grassa C.J."/>
            <person name="Murat F."/>
            <person name="Staton S.E."/>
            <person name="Cottret L."/>
            <person name="Lelandais-Briere C."/>
            <person name="Owens G.L."/>
            <person name="Carrere S."/>
            <person name="Mayjonade B."/>
            <person name="Legrand L."/>
            <person name="Gill N."/>
            <person name="Kane N.C."/>
            <person name="Bowers J.E."/>
            <person name="Hubner S."/>
            <person name="Bellec A."/>
            <person name="Berard A."/>
            <person name="Berges H."/>
            <person name="Blanchet N."/>
            <person name="Boniface M.C."/>
            <person name="Brunel D."/>
            <person name="Catrice O."/>
            <person name="Chaidir N."/>
            <person name="Claudel C."/>
            <person name="Donnadieu C."/>
            <person name="Faraut T."/>
            <person name="Fievet G."/>
            <person name="Helmstetter N."/>
            <person name="King M."/>
            <person name="Knapp S.J."/>
            <person name="Lai Z."/>
            <person name="Le Paslier M.C."/>
            <person name="Lippi Y."/>
            <person name="Lorenzon L."/>
            <person name="Mandel J.R."/>
            <person name="Marage G."/>
            <person name="Marchand G."/>
            <person name="Marquand E."/>
            <person name="Bret-Mestries E."/>
            <person name="Morien E."/>
            <person name="Nambeesan S."/>
            <person name="Nguyen T."/>
            <person name="Pegot-Espagnet P."/>
            <person name="Pouilly N."/>
            <person name="Raftis F."/>
            <person name="Sallet E."/>
            <person name="Schiex T."/>
            <person name="Thomas J."/>
            <person name="Vandecasteele C."/>
            <person name="Vares D."/>
            <person name="Vear F."/>
            <person name="Vautrin S."/>
            <person name="Crespi M."/>
            <person name="Mangin B."/>
            <person name="Burke J.M."/>
            <person name="Salse J."/>
            <person name="Munos S."/>
            <person name="Vincourt P."/>
            <person name="Rieseberg L.H."/>
            <person name="Langlade N.B."/>
        </authorList>
    </citation>
    <scope>NUCLEOTIDE SEQUENCE [LARGE SCALE GENOMIC DNA]</scope>
    <source>
        <strain evidence="5">cv. SF193</strain>
        <tissue evidence="3">Leaves</tissue>
    </source>
</reference>
<dbReference type="OrthoDB" id="993453at2759"/>
<evidence type="ECO:0000256" key="1">
    <source>
        <dbReference type="SAM" id="Coils"/>
    </source>
</evidence>
<evidence type="ECO:0000313" key="4">
    <source>
        <dbReference type="EMBL" id="OTG04013.1"/>
    </source>
</evidence>
<organism evidence="4 5">
    <name type="scientific">Helianthus annuus</name>
    <name type="common">Common sunflower</name>
    <dbReference type="NCBI Taxonomy" id="4232"/>
    <lineage>
        <taxon>Eukaryota</taxon>
        <taxon>Viridiplantae</taxon>
        <taxon>Streptophyta</taxon>
        <taxon>Embryophyta</taxon>
        <taxon>Tracheophyta</taxon>
        <taxon>Spermatophyta</taxon>
        <taxon>Magnoliopsida</taxon>
        <taxon>eudicotyledons</taxon>
        <taxon>Gunneridae</taxon>
        <taxon>Pentapetalae</taxon>
        <taxon>asterids</taxon>
        <taxon>campanulids</taxon>
        <taxon>Asterales</taxon>
        <taxon>Asteraceae</taxon>
        <taxon>Asteroideae</taxon>
        <taxon>Heliantheae alliance</taxon>
        <taxon>Heliantheae</taxon>
        <taxon>Helianthus</taxon>
    </lineage>
</organism>
<dbReference type="Proteomes" id="UP000215914">
    <property type="component" value="Chromosome 12"/>
</dbReference>
<dbReference type="PANTHER" id="PTHR34807:SF3">
    <property type="entry name" value="OS08G0270800 PROTEIN"/>
    <property type="match status" value="1"/>
</dbReference>